<dbReference type="InterPro" id="IPR027417">
    <property type="entry name" value="P-loop_NTPase"/>
</dbReference>
<sequence length="260" mass="28801">MAAVKTHCAACNQRLPGASDWEPPELWVPEEGEFVGVVGMTRMGKSTWLKRWLKYLMAQEVTVYTWDPAREYSRHGLRRERTPLGPLLTQVTVSEVLAEPELLRVVEPDAELPAVAIVPNEVRPRRVDIAAGFAQAVPLILEHAPKGRVVLVVEECGLLEGNRQAEELLQEIATTWGKEDLAAAFASQATSQVPDRCRRQWRKVVAFRQVDTNDRAALTRLVSGGFSQRVARLRPHECVLADRTVAHGEALEEASAEGAG</sequence>
<proteinExistence type="predicted"/>
<organism evidence="1 2">
    <name type="scientific">Stigmatella erecta</name>
    <dbReference type="NCBI Taxonomy" id="83460"/>
    <lineage>
        <taxon>Bacteria</taxon>
        <taxon>Pseudomonadati</taxon>
        <taxon>Myxococcota</taxon>
        <taxon>Myxococcia</taxon>
        <taxon>Myxococcales</taxon>
        <taxon>Cystobacterineae</taxon>
        <taxon>Archangiaceae</taxon>
        <taxon>Stigmatella</taxon>
    </lineage>
</organism>
<gene>
    <name evidence="1" type="ORF">SAMN05443639_12315</name>
</gene>
<dbReference type="AlphaFoldDB" id="A0A1I0LBJ9"/>
<dbReference type="EMBL" id="FOIJ01000023">
    <property type="protein sequence ID" value="SEU36929.1"/>
    <property type="molecule type" value="Genomic_DNA"/>
</dbReference>
<reference evidence="2" key="1">
    <citation type="submission" date="2016-10" db="EMBL/GenBank/DDBJ databases">
        <authorList>
            <person name="Varghese N."/>
            <person name="Submissions S."/>
        </authorList>
    </citation>
    <scope>NUCLEOTIDE SEQUENCE [LARGE SCALE GENOMIC DNA]</scope>
    <source>
        <strain evidence="2">DSM 16858</strain>
    </source>
</reference>
<evidence type="ECO:0000313" key="1">
    <source>
        <dbReference type="EMBL" id="SEU36929.1"/>
    </source>
</evidence>
<name>A0A1I0LBJ9_9BACT</name>
<dbReference type="Proteomes" id="UP000199181">
    <property type="component" value="Unassembled WGS sequence"/>
</dbReference>
<protein>
    <submittedName>
        <fullName evidence="1">Uncharacterized protein</fullName>
    </submittedName>
</protein>
<keyword evidence="2" id="KW-1185">Reference proteome</keyword>
<dbReference type="SUPFAM" id="SSF52540">
    <property type="entry name" value="P-loop containing nucleoside triphosphate hydrolases"/>
    <property type="match status" value="1"/>
</dbReference>
<accession>A0A1I0LBJ9</accession>
<evidence type="ECO:0000313" key="2">
    <source>
        <dbReference type="Proteomes" id="UP000199181"/>
    </source>
</evidence>
<dbReference type="Gene3D" id="3.40.50.300">
    <property type="entry name" value="P-loop containing nucleotide triphosphate hydrolases"/>
    <property type="match status" value="1"/>
</dbReference>